<evidence type="ECO:0000256" key="9">
    <source>
        <dbReference type="ARBA" id="ARBA00047671"/>
    </source>
</evidence>
<dbReference type="InterPro" id="IPR004500">
    <property type="entry name" value="Pro-tRNA-synth_IIa_bac-type"/>
</dbReference>
<evidence type="ECO:0000313" key="13">
    <source>
        <dbReference type="Proteomes" id="UP000034875"/>
    </source>
</evidence>
<organism evidence="12 13">
    <name type="scientific">candidate division CPR1 bacterium GW2011_GWA2_42_17</name>
    <dbReference type="NCBI Taxonomy" id="1618341"/>
    <lineage>
        <taxon>Bacteria</taxon>
        <taxon>candidate division CPR1</taxon>
    </lineage>
</organism>
<dbReference type="InterPro" id="IPR002316">
    <property type="entry name" value="Pro-tRNA-ligase_IIa"/>
</dbReference>
<evidence type="ECO:0000256" key="4">
    <source>
        <dbReference type="ARBA" id="ARBA00022598"/>
    </source>
</evidence>
<dbReference type="InterPro" id="IPR006195">
    <property type="entry name" value="aa-tRNA-synth_II"/>
</dbReference>
<dbReference type="PANTHER" id="PTHR42753">
    <property type="entry name" value="MITOCHONDRIAL RIBOSOME PROTEIN L39/PROLYL-TRNA LIGASE FAMILY MEMBER"/>
    <property type="match status" value="1"/>
</dbReference>
<dbReference type="InterPro" id="IPR036754">
    <property type="entry name" value="YbaK/aa-tRNA-synt-asso_dom_sf"/>
</dbReference>
<keyword evidence="3 10" id="KW-0963">Cytoplasm</keyword>
<comment type="subunit">
    <text evidence="2 10">Homodimer.</text>
</comment>
<evidence type="ECO:0000256" key="10">
    <source>
        <dbReference type="HAMAP-Rule" id="MF_01569"/>
    </source>
</evidence>
<dbReference type="GO" id="GO:0006433">
    <property type="term" value="P:prolyl-tRNA aminoacylation"/>
    <property type="evidence" value="ECO:0007669"/>
    <property type="project" value="UniProtKB-UniRule"/>
</dbReference>
<keyword evidence="8 10" id="KW-0030">Aminoacyl-tRNA synthetase</keyword>
<dbReference type="InterPro" id="IPR007214">
    <property type="entry name" value="YbaK/aa-tRNA-synth-assoc-dom"/>
</dbReference>
<evidence type="ECO:0000313" key="12">
    <source>
        <dbReference type="EMBL" id="KKS44195.1"/>
    </source>
</evidence>
<dbReference type="InterPro" id="IPR023717">
    <property type="entry name" value="Pro-tRNA-Synthase_IIa_type1"/>
</dbReference>
<evidence type="ECO:0000256" key="1">
    <source>
        <dbReference type="ARBA" id="ARBA00004496"/>
    </source>
</evidence>
<comment type="catalytic activity">
    <reaction evidence="9 10">
        <text>tRNA(Pro) + L-proline + ATP = L-prolyl-tRNA(Pro) + AMP + diphosphate</text>
        <dbReference type="Rhea" id="RHEA:14305"/>
        <dbReference type="Rhea" id="RHEA-COMP:9700"/>
        <dbReference type="Rhea" id="RHEA-COMP:9702"/>
        <dbReference type="ChEBI" id="CHEBI:30616"/>
        <dbReference type="ChEBI" id="CHEBI:33019"/>
        <dbReference type="ChEBI" id="CHEBI:60039"/>
        <dbReference type="ChEBI" id="CHEBI:78442"/>
        <dbReference type="ChEBI" id="CHEBI:78532"/>
        <dbReference type="ChEBI" id="CHEBI:456215"/>
        <dbReference type="EC" id="6.1.1.15"/>
    </reaction>
</comment>
<dbReference type="PATRIC" id="fig|1618341.3.peg.212"/>
<dbReference type="AlphaFoldDB" id="A0A0G0Z691"/>
<dbReference type="InterPro" id="IPR044140">
    <property type="entry name" value="ProRS_anticodon_short"/>
</dbReference>
<keyword evidence="4 10" id="KW-0436">Ligase</keyword>
<dbReference type="PRINTS" id="PR01046">
    <property type="entry name" value="TRNASYNTHPRO"/>
</dbReference>
<dbReference type="InterPro" id="IPR002314">
    <property type="entry name" value="aa-tRNA-synt_IIb"/>
</dbReference>
<evidence type="ECO:0000256" key="2">
    <source>
        <dbReference type="ARBA" id="ARBA00011738"/>
    </source>
</evidence>
<accession>A0A0G0Z691</accession>
<dbReference type="NCBIfam" id="NF006625">
    <property type="entry name" value="PRK09194.1"/>
    <property type="match status" value="1"/>
</dbReference>
<dbReference type="GO" id="GO:0002161">
    <property type="term" value="F:aminoacyl-tRNA deacylase activity"/>
    <property type="evidence" value="ECO:0007669"/>
    <property type="project" value="InterPro"/>
</dbReference>
<keyword evidence="6 10" id="KW-0067">ATP-binding</keyword>
<dbReference type="Pfam" id="PF03129">
    <property type="entry name" value="HGTP_anticodon"/>
    <property type="match status" value="1"/>
</dbReference>
<evidence type="ECO:0000256" key="7">
    <source>
        <dbReference type="ARBA" id="ARBA00022917"/>
    </source>
</evidence>
<dbReference type="HAMAP" id="MF_01569">
    <property type="entry name" value="Pro_tRNA_synth_type1"/>
    <property type="match status" value="1"/>
</dbReference>
<dbReference type="PROSITE" id="PS50862">
    <property type="entry name" value="AA_TRNA_LIGASE_II"/>
    <property type="match status" value="1"/>
</dbReference>
<dbReference type="Gene3D" id="3.40.50.800">
    <property type="entry name" value="Anticodon-binding domain"/>
    <property type="match status" value="1"/>
</dbReference>
<dbReference type="Gene3D" id="3.30.930.10">
    <property type="entry name" value="Bira Bifunctional Protein, Domain 2"/>
    <property type="match status" value="2"/>
</dbReference>
<dbReference type="SUPFAM" id="SSF55826">
    <property type="entry name" value="YbaK/ProRS associated domain"/>
    <property type="match status" value="1"/>
</dbReference>
<dbReference type="SUPFAM" id="SSF55681">
    <property type="entry name" value="Class II aaRS and biotin synthetases"/>
    <property type="match status" value="1"/>
</dbReference>
<evidence type="ECO:0000256" key="5">
    <source>
        <dbReference type="ARBA" id="ARBA00022741"/>
    </source>
</evidence>
<dbReference type="Proteomes" id="UP000034875">
    <property type="component" value="Unassembled WGS sequence"/>
</dbReference>
<dbReference type="Pfam" id="PF04073">
    <property type="entry name" value="tRNA_edit"/>
    <property type="match status" value="1"/>
</dbReference>
<proteinExistence type="inferred from homology"/>
<dbReference type="GO" id="GO:0004827">
    <property type="term" value="F:proline-tRNA ligase activity"/>
    <property type="evidence" value="ECO:0007669"/>
    <property type="project" value="UniProtKB-UniRule"/>
</dbReference>
<evidence type="ECO:0000256" key="3">
    <source>
        <dbReference type="ARBA" id="ARBA00022490"/>
    </source>
</evidence>
<dbReference type="GO" id="GO:0005524">
    <property type="term" value="F:ATP binding"/>
    <property type="evidence" value="ECO:0007669"/>
    <property type="project" value="UniProtKB-UniRule"/>
</dbReference>
<name>A0A0G0Z691_9BACT</name>
<sequence length="594" mass="66234">MRYSRLFPPTLRVMRANMIASHQLLEKAGFIRSVASSGIFALLPLGKLVHDRICGIVFDEMSQDGIQHVDLPILQSSSLWEQTGRWEKYLKSHTMFTTKEHYSSEMFGLSPTAEEVITTLVAADIKSWRQLPVIIHQIGRKFRDEMRPRYGMVRSREFVMSDAYSFDLDEEGMRNSFELMRAVYTRIFKRLGLKNCISVQADSGAIGGKGSAEFMAVCDVGEDTLLTCDKCDYGANMEKANSHYPKHDYSLIQNPMRRELTPNTRTVEELEKLFPGIKSHNMIKTIIFTVNPDSDQSYEVAVCIRGDLAINVVKLTNILGAEGVVAAVDSVVEEVTGAAVGFAGPIGLTSVKRILFDESTRGMINFLCGVNTTDNHGLDVNFGRDIDEPLERYELHVATSGHGCPDCGGELKESKGIEVGHVFMLQRGYAEAMNAKFLDDSGKLQTMWMGCYGIGTTRLVHAIVEQNHDAQGIIWPITVAPFLVHIVPIDYANQEQAKVADELYQLLSAKGVDVLLDDRPERAGVKFNDADLIGCPYRVNIGRLAGERKVEFRNRESGSSQTLDIEQVIELCVNFQQARTHNNTTSQLTLAKTT</sequence>
<dbReference type="EMBL" id="LCCZ01000010">
    <property type="protein sequence ID" value="KKS44195.1"/>
    <property type="molecule type" value="Genomic_DNA"/>
</dbReference>
<reference evidence="12 13" key="1">
    <citation type="journal article" date="2015" name="Nature">
        <title>rRNA introns, odd ribosomes, and small enigmatic genomes across a large radiation of phyla.</title>
        <authorList>
            <person name="Brown C.T."/>
            <person name="Hug L.A."/>
            <person name="Thomas B.C."/>
            <person name="Sharon I."/>
            <person name="Castelle C.J."/>
            <person name="Singh A."/>
            <person name="Wilkins M.J."/>
            <person name="Williams K.H."/>
            <person name="Banfield J.F."/>
        </authorList>
    </citation>
    <scope>NUCLEOTIDE SEQUENCE [LARGE SCALE GENOMIC DNA]</scope>
</reference>
<comment type="function">
    <text evidence="10">Catalyzes the attachment of proline to tRNA(Pro) in a two-step reaction: proline is first activated by ATP to form Pro-AMP and then transferred to the acceptor end of tRNA(Pro). As ProRS can inadvertently accommodate and process non-cognate amino acids such as alanine and cysteine, to avoid such errors it has two additional distinct editing activities against alanine. One activity is designated as 'pretransfer' editing and involves the tRNA(Pro)-independent hydrolysis of activated Ala-AMP. The other activity is designated 'posttransfer' editing and involves deacylation of mischarged Ala-tRNA(Pro). The misacylated Cys-tRNA(Pro) is not edited by ProRS.</text>
</comment>
<dbReference type="CDD" id="cd04334">
    <property type="entry name" value="ProRS-INS"/>
    <property type="match status" value="1"/>
</dbReference>
<evidence type="ECO:0000259" key="11">
    <source>
        <dbReference type="PROSITE" id="PS50862"/>
    </source>
</evidence>
<comment type="similarity">
    <text evidence="10">Belongs to the class-II aminoacyl-tRNA synthetase family. ProS type 1 subfamily.</text>
</comment>
<comment type="caution">
    <text evidence="12">The sequence shown here is derived from an EMBL/GenBank/DDBJ whole genome shotgun (WGS) entry which is preliminary data.</text>
</comment>
<keyword evidence="5 10" id="KW-0547">Nucleotide-binding</keyword>
<dbReference type="GO" id="GO:0005829">
    <property type="term" value="C:cytosol"/>
    <property type="evidence" value="ECO:0007669"/>
    <property type="project" value="TreeGrafter"/>
</dbReference>
<dbReference type="EC" id="6.1.1.15" evidence="10"/>
<protein>
    <recommendedName>
        <fullName evidence="10">Proline--tRNA ligase</fullName>
        <ecNumber evidence="10">6.1.1.15</ecNumber>
    </recommendedName>
    <alternativeName>
        <fullName evidence="10">Prolyl-tRNA synthetase</fullName>
        <shortName evidence="10">ProRS</shortName>
    </alternativeName>
</protein>
<dbReference type="InterPro" id="IPR004154">
    <property type="entry name" value="Anticodon-bd"/>
</dbReference>
<keyword evidence="7 10" id="KW-0648">Protein biosynthesis</keyword>
<comment type="subcellular location">
    <subcellularLocation>
        <location evidence="1 10">Cytoplasm</location>
    </subcellularLocation>
</comment>
<dbReference type="Pfam" id="PF00587">
    <property type="entry name" value="tRNA-synt_2b"/>
    <property type="match status" value="1"/>
</dbReference>
<dbReference type="InterPro" id="IPR045864">
    <property type="entry name" value="aa-tRNA-synth_II/BPL/LPL"/>
</dbReference>
<gene>
    <name evidence="10" type="primary">proS</name>
    <name evidence="12" type="ORF">UV05_C0010G0011</name>
</gene>
<evidence type="ECO:0000256" key="6">
    <source>
        <dbReference type="ARBA" id="ARBA00022840"/>
    </source>
</evidence>
<dbReference type="InterPro" id="IPR050062">
    <property type="entry name" value="Pro-tRNA_synthetase"/>
</dbReference>
<feature type="domain" description="Aminoacyl-transfer RNA synthetases class-II family profile" evidence="11">
    <location>
        <begin position="57"/>
        <end position="476"/>
    </location>
</feature>
<evidence type="ECO:0000256" key="8">
    <source>
        <dbReference type="ARBA" id="ARBA00023146"/>
    </source>
</evidence>
<comment type="domain">
    <text evidence="10">Consists of three domains: the N-terminal catalytic domain, the editing domain and the C-terminal anticodon-binding domain.</text>
</comment>
<dbReference type="SUPFAM" id="SSF52954">
    <property type="entry name" value="Class II aaRS ABD-related"/>
    <property type="match status" value="1"/>
</dbReference>
<dbReference type="NCBIfam" id="TIGR00409">
    <property type="entry name" value="proS_fam_II"/>
    <property type="match status" value="1"/>
</dbReference>
<dbReference type="PANTHER" id="PTHR42753:SF2">
    <property type="entry name" value="PROLINE--TRNA LIGASE"/>
    <property type="match status" value="1"/>
</dbReference>
<dbReference type="InterPro" id="IPR036621">
    <property type="entry name" value="Anticodon-bd_dom_sf"/>
</dbReference>
<dbReference type="CDD" id="cd00861">
    <property type="entry name" value="ProRS_anticodon_short"/>
    <property type="match status" value="1"/>
</dbReference>